<organism evidence="1 2">
    <name type="scientific">Pleurodeles waltl</name>
    <name type="common">Iberian ribbed newt</name>
    <dbReference type="NCBI Taxonomy" id="8319"/>
    <lineage>
        <taxon>Eukaryota</taxon>
        <taxon>Metazoa</taxon>
        <taxon>Chordata</taxon>
        <taxon>Craniata</taxon>
        <taxon>Vertebrata</taxon>
        <taxon>Euteleostomi</taxon>
        <taxon>Amphibia</taxon>
        <taxon>Batrachia</taxon>
        <taxon>Caudata</taxon>
        <taxon>Salamandroidea</taxon>
        <taxon>Salamandridae</taxon>
        <taxon>Pleurodelinae</taxon>
        <taxon>Pleurodeles</taxon>
    </lineage>
</organism>
<proteinExistence type="predicted"/>
<gene>
    <name evidence="1" type="ORF">NDU88_001359</name>
</gene>
<dbReference type="EMBL" id="JANPWB010000003">
    <property type="protein sequence ID" value="KAJ1197502.1"/>
    <property type="molecule type" value="Genomic_DNA"/>
</dbReference>
<dbReference type="Proteomes" id="UP001066276">
    <property type="component" value="Chromosome 2_1"/>
</dbReference>
<evidence type="ECO:0000313" key="2">
    <source>
        <dbReference type="Proteomes" id="UP001066276"/>
    </source>
</evidence>
<comment type="caution">
    <text evidence="1">The sequence shown here is derived from an EMBL/GenBank/DDBJ whole genome shotgun (WGS) entry which is preliminary data.</text>
</comment>
<dbReference type="AlphaFoldDB" id="A0AAV7V9K6"/>
<protein>
    <submittedName>
        <fullName evidence="1">Uncharacterized protein</fullName>
    </submittedName>
</protein>
<keyword evidence="2" id="KW-1185">Reference proteome</keyword>
<accession>A0AAV7V9K6</accession>
<name>A0AAV7V9K6_PLEWA</name>
<reference evidence="1" key="1">
    <citation type="journal article" date="2022" name="bioRxiv">
        <title>Sequencing and chromosome-scale assembly of the giantPleurodeles waltlgenome.</title>
        <authorList>
            <person name="Brown T."/>
            <person name="Elewa A."/>
            <person name="Iarovenko S."/>
            <person name="Subramanian E."/>
            <person name="Araus A.J."/>
            <person name="Petzold A."/>
            <person name="Susuki M."/>
            <person name="Suzuki K.-i.T."/>
            <person name="Hayashi T."/>
            <person name="Toyoda A."/>
            <person name="Oliveira C."/>
            <person name="Osipova E."/>
            <person name="Leigh N.D."/>
            <person name="Simon A."/>
            <person name="Yun M.H."/>
        </authorList>
    </citation>
    <scope>NUCLEOTIDE SEQUENCE</scope>
    <source>
        <strain evidence="1">20211129_DDA</strain>
        <tissue evidence="1">Liver</tissue>
    </source>
</reference>
<evidence type="ECO:0000313" key="1">
    <source>
        <dbReference type="EMBL" id="KAJ1197502.1"/>
    </source>
</evidence>
<sequence>MHVEAPTLRGMYKYVRQPYFGKLRSARIIRNNTYGDQTPHRSVWTSLRSAHIINPTQKYVDFTAIHTHNKPTAISTHNTHELAHFTATPTNKLTVIHMQKTQEFADFTAIRKQLGSH</sequence>